<proteinExistence type="predicted"/>
<sequence length="440" mass="47177">MDADISNFPRMRPTPPASRGTWDVDAVFLARKGRGNSSLGLLDGDANGPRGDIFVGGKRTSKRTMDNILAAVPTCRLVLLSIRLPNSSSSAYSGVGCIASILLSELKSPKRKTTSKMGSIAAVKGKAYPPGIHVPSLTWFAGDANQEIDWDLQKKHIEFLISSGLDGIVIAGTNGEAVTLSSAEKSQLLRTTREIAAQVGRPDITITLGTSGHCTRDVIAETRLAKEAGADFVLVLTPSYFHFAMTQDAILAFFEELADVSPLPIVIYNFPGVVAGLDVNSEMLERLGQHPNIVGVKLTCGGIAKVARVTAQYKPEDFAALAGQSDWLVPALSVGSTGVITGVANLYPKVCMQIYDLYKAGQVKDAEAAQLKLAQMEWGFAKGGINGTKWVVAKIRGYPLESCHCRRPYPTYSDESKQAWILKTVEPLDAVEQGLGKRGV</sequence>
<gene>
    <name evidence="2" type="ORF">AK830_g9951</name>
</gene>
<evidence type="ECO:0000313" key="3">
    <source>
        <dbReference type="Proteomes" id="UP000050424"/>
    </source>
</evidence>
<evidence type="ECO:0000256" key="1">
    <source>
        <dbReference type="ARBA" id="ARBA00023239"/>
    </source>
</evidence>
<dbReference type="Gene3D" id="3.20.20.70">
    <property type="entry name" value="Aldolase class I"/>
    <property type="match status" value="1"/>
</dbReference>
<evidence type="ECO:0008006" key="4">
    <source>
        <dbReference type="Google" id="ProtNLM"/>
    </source>
</evidence>
<dbReference type="PANTHER" id="PTHR12128:SF66">
    <property type="entry name" value="4-HYDROXY-2-OXOGLUTARATE ALDOLASE, MITOCHONDRIAL"/>
    <property type="match status" value="1"/>
</dbReference>
<comment type="caution">
    <text evidence="2">The sequence shown here is derived from an EMBL/GenBank/DDBJ whole genome shotgun (WGS) entry which is preliminary data.</text>
</comment>
<dbReference type="InterPro" id="IPR002220">
    <property type="entry name" value="DapA-like"/>
</dbReference>
<keyword evidence="3" id="KW-1185">Reference proteome</keyword>
<dbReference type="STRING" id="78410.A0A0P7B876"/>
<dbReference type="EMBL" id="LKCW01000197">
    <property type="protein sequence ID" value="KPM36601.1"/>
    <property type="molecule type" value="Genomic_DNA"/>
</dbReference>
<dbReference type="AlphaFoldDB" id="A0A0P7B876"/>
<dbReference type="InterPro" id="IPR013785">
    <property type="entry name" value="Aldolase_TIM"/>
</dbReference>
<dbReference type="GO" id="GO:0008840">
    <property type="term" value="F:4-hydroxy-tetrahydrodipicolinate synthase activity"/>
    <property type="evidence" value="ECO:0007669"/>
    <property type="project" value="TreeGrafter"/>
</dbReference>
<dbReference type="SMART" id="SM01130">
    <property type="entry name" value="DHDPS"/>
    <property type="match status" value="1"/>
</dbReference>
<keyword evidence="1" id="KW-0456">Lyase</keyword>
<dbReference type="SUPFAM" id="SSF51569">
    <property type="entry name" value="Aldolase"/>
    <property type="match status" value="1"/>
</dbReference>
<dbReference type="CDD" id="cd00408">
    <property type="entry name" value="DHDPS-like"/>
    <property type="match status" value="1"/>
</dbReference>
<dbReference type="OrthoDB" id="191315at2759"/>
<name>A0A0P7B876_9HYPO</name>
<dbReference type="Proteomes" id="UP000050424">
    <property type="component" value="Unassembled WGS sequence"/>
</dbReference>
<dbReference type="Pfam" id="PF00701">
    <property type="entry name" value="DHDPS"/>
    <property type="match status" value="1"/>
</dbReference>
<evidence type="ECO:0000313" key="2">
    <source>
        <dbReference type="EMBL" id="KPM36601.1"/>
    </source>
</evidence>
<reference evidence="2 3" key="1">
    <citation type="submission" date="2015-09" db="EMBL/GenBank/DDBJ databases">
        <title>Draft genome of a European isolate of the apple canker pathogen Neonectria ditissima.</title>
        <authorList>
            <person name="Gomez-Cortecero A."/>
            <person name="Harrison R.J."/>
            <person name="Armitage A.D."/>
        </authorList>
    </citation>
    <scope>NUCLEOTIDE SEQUENCE [LARGE SCALE GENOMIC DNA]</scope>
    <source>
        <strain evidence="2 3">R09/05</strain>
    </source>
</reference>
<organism evidence="2 3">
    <name type="scientific">Neonectria ditissima</name>
    <dbReference type="NCBI Taxonomy" id="78410"/>
    <lineage>
        <taxon>Eukaryota</taxon>
        <taxon>Fungi</taxon>
        <taxon>Dikarya</taxon>
        <taxon>Ascomycota</taxon>
        <taxon>Pezizomycotina</taxon>
        <taxon>Sordariomycetes</taxon>
        <taxon>Hypocreomycetidae</taxon>
        <taxon>Hypocreales</taxon>
        <taxon>Nectriaceae</taxon>
        <taxon>Neonectria</taxon>
    </lineage>
</organism>
<dbReference type="PANTHER" id="PTHR12128">
    <property type="entry name" value="DIHYDRODIPICOLINATE SYNTHASE"/>
    <property type="match status" value="1"/>
</dbReference>
<dbReference type="PRINTS" id="PR00146">
    <property type="entry name" value="DHPICSNTHASE"/>
</dbReference>
<protein>
    <recommendedName>
        <fullName evidence="4">4-hydroxy-2-oxoglutarate aldolase, mitochondrial</fullName>
    </recommendedName>
</protein>
<accession>A0A0P7B876</accession>